<accession>A0A7Y4GZ13</accession>
<keyword evidence="4" id="KW-1185">Reference proteome</keyword>
<dbReference type="Proteomes" id="UP000544122">
    <property type="component" value="Unassembled WGS sequence"/>
</dbReference>
<keyword evidence="1" id="KW-0732">Signal</keyword>
<protein>
    <submittedName>
        <fullName evidence="3">Lipocalin-like domain-containing protein</fullName>
    </submittedName>
</protein>
<evidence type="ECO:0000256" key="1">
    <source>
        <dbReference type="SAM" id="SignalP"/>
    </source>
</evidence>
<proteinExistence type="predicted"/>
<feature type="signal peptide" evidence="1">
    <location>
        <begin position="1"/>
        <end position="26"/>
    </location>
</feature>
<evidence type="ECO:0000313" key="3">
    <source>
        <dbReference type="EMBL" id="NOJ44471.1"/>
    </source>
</evidence>
<comment type="caution">
    <text evidence="3">The sequence shown here is derived from an EMBL/GenBank/DDBJ whole genome shotgun (WGS) entry which is preliminary data.</text>
</comment>
<dbReference type="RefSeq" id="WP_171583652.1">
    <property type="nucleotide sequence ID" value="NZ_JAAVLX010000016.1"/>
</dbReference>
<organism evidence="3 4">
    <name type="scientific">Bradyrhizobium australiense</name>
    <dbReference type="NCBI Taxonomy" id="2721161"/>
    <lineage>
        <taxon>Bacteria</taxon>
        <taxon>Pseudomonadati</taxon>
        <taxon>Pseudomonadota</taxon>
        <taxon>Alphaproteobacteria</taxon>
        <taxon>Hyphomicrobiales</taxon>
        <taxon>Nitrobacteraceae</taxon>
        <taxon>Bradyrhizobium</taxon>
    </lineage>
</organism>
<dbReference type="AlphaFoldDB" id="A0A7Y4GZ13"/>
<evidence type="ECO:0000259" key="2">
    <source>
        <dbReference type="Pfam" id="PF13924"/>
    </source>
</evidence>
<sequence length="168" mass="18210">MNRRGVFSTSVLMALGVALLPSNVLGQQKSIKEQLVGTWTFVSSTTKLPDGSPAWGTNSKGLLIFTENGYFSSQIVRSDLPKFASNNRTQGTPEENKAVVQGSIATFGTYTVDETKKTYTLKFEGSSFPNRAETEQTRAFTIAADELKIANPLTSVGGSSELVYKRAK</sequence>
<gene>
    <name evidence="3" type="ORF">HCN58_33840</name>
</gene>
<dbReference type="InterPro" id="IPR024311">
    <property type="entry name" value="Lipocalin-like"/>
</dbReference>
<dbReference type="Pfam" id="PF13924">
    <property type="entry name" value="Lipocalin_5"/>
    <property type="match status" value="1"/>
</dbReference>
<feature type="domain" description="Lipocalin-like" evidence="2">
    <location>
        <begin position="36"/>
        <end position="150"/>
    </location>
</feature>
<evidence type="ECO:0000313" key="4">
    <source>
        <dbReference type="Proteomes" id="UP000544122"/>
    </source>
</evidence>
<dbReference type="EMBL" id="JAAVLX010000016">
    <property type="protein sequence ID" value="NOJ44471.1"/>
    <property type="molecule type" value="Genomic_DNA"/>
</dbReference>
<reference evidence="3 4" key="1">
    <citation type="submission" date="2020-03" db="EMBL/GenBank/DDBJ databases">
        <title>Bradyrhizobium diversity isolated from nodules of Indigofera sp.</title>
        <authorList>
            <person name="Klepa M."/>
            <person name="Helene L."/>
            <person name="Hungria M."/>
        </authorList>
    </citation>
    <scope>NUCLEOTIDE SEQUENCE [LARGE SCALE GENOMIC DNA]</scope>
    <source>
        <strain evidence="3 4">WSM 1791</strain>
    </source>
</reference>
<name>A0A7Y4GZ13_9BRAD</name>
<feature type="chain" id="PRO_5030821352" evidence="1">
    <location>
        <begin position="27"/>
        <end position="168"/>
    </location>
</feature>